<dbReference type="GO" id="GO:0009003">
    <property type="term" value="F:signal peptidase activity"/>
    <property type="evidence" value="ECO:0007669"/>
    <property type="project" value="UniProtKB-EC"/>
</dbReference>
<reference evidence="10 11" key="1">
    <citation type="submission" date="2019-03" db="EMBL/GenBank/DDBJ databases">
        <title>Genomic Encyclopedia of Type Strains, Phase IV (KMG-IV): sequencing the most valuable type-strain genomes for metagenomic binning, comparative biology and taxonomic classification.</title>
        <authorList>
            <person name="Goeker M."/>
        </authorList>
    </citation>
    <scope>NUCLEOTIDE SEQUENCE [LARGE SCALE GENOMIC DNA]</scope>
    <source>
        <strain evidence="10 11">DSM 102940</strain>
    </source>
</reference>
<keyword evidence="6 8" id="KW-0378">Hydrolase</keyword>
<dbReference type="NCBIfam" id="TIGR02227">
    <property type="entry name" value="sigpep_I_bact"/>
    <property type="match status" value="1"/>
</dbReference>
<dbReference type="GO" id="GO:0006465">
    <property type="term" value="P:signal peptide processing"/>
    <property type="evidence" value="ECO:0007669"/>
    <property type="project" value="InterPro"/>
</dbReference>
<sequence>MMKEILEWVKTIIISIVIALIITTFIMPLQVDGISMNPTLNDHDYLILEKTNKIDRGDIISFKSDLQFSAEELKNFNLIKRIKLGKTKNLIKRVIAVEGDQLLIGNGKVYVNGESLTENYIDGNCTLGNVFIKEIPKNKIFVMGDNRNNSMDSRMIGLVDRARIQGKVFVRILPISKFGKVYE</sequence>
<comment type="subcellular location">
    <subcellularLocation>
        <location evidence="2">Cell membrane</location>
        <topology evidence="2">Single-pass type II membrane protein</topology>
    </subcellularLocation>
    <subcellularLocation>
        <location evidence="8">Membrane</location>
        <topology evidence="8">Single-pass type II membrane protein</topology>
    </subcellularLocation>
</comment>
<proteinExistence type="inferred from homology"/>
<dbReference type="PRINTS" id="PR00727">
    <property type="entry name" value="LEADERPTASE"/>
</dbReference>
<dbReference type="PROSITE" id="PS00761">
    <property type="entry name" value="SPASE_I_3"/>
    <property type="match status" value="1"/>
</dbReference>
<accession>A0A4R2KG55</accession>
<evidence type="ECO:0000259" key="9">
    <source>
        <dbReference type="Pfam" id="PF10502"/>
    </source>
</evidence>
<dbReference type="EC" id="3.4.21.89" evidence="4 8"/>
<comment type="caution">
    <text evidence="10">The sequence shown here is derived from an EMBL/GenBank/DDBJ whole genome shotgun (WGS) entry which is preliminary data.</text>
</comment>
<keyword evidence="8" id="KW-1133">Transmembrane helix</keyword>
<evidence type="ECO:0000256" key="1">
    <source>
        <dbReference type="ARBA" id="ARBA00000677"/>
    </source>
</evidence>
<feature type="transmembrane region" description="Helical" evidence="8">
    <location>
        <begin position="12"/>
        <end position="31"/>
    </location>
</feature>
<keyword evidence="5 8" id="KW-0645">Protease</keyword>
<dbReference type="InterPro" id="IPR036286">
    <property type="entry name" value="LexA/Signal_pep-like_sf"/>
</dbReference>
<dbReference type="PROSITE" id="PS00501">
    <property type="entry name" value="SPASE_I_1"/>
    <property type="match status" value="1"/>
</dbReference>
<dbReference type="GO" id="GO:0004252">
    <property type="term" value="F:serine-type endopeptidase activity"/>
    <property type="evidence" value="ECO:0007669"/>
    <property type="project" value="InterPro"/>
</dbReference>
<dbReference type="Gene3D" id="2.10.109.10">
    <property type="entry name" value="Umud Fragment, subunit A"/>
    <property type="match status" value="1"/>
</dbReference>
<evidence type="ECO:0000313" key="11">
    <source>
        <dbReference type="Proteomes" id="UP000294919"/>
    </source>
</evidence>
<dbReference type="PANTHER" id="PTHR43390">
    <property type="entry name" value="SIGNAL PEPTIDASE I"/>
    <property type="match status" value="1"/>
</dbReference>
<dbReference type="GO" id="GO:0005886">
    <property type="term" value="C:plasma membrane"/>
    <property type="evidence" value="ECO:0007669"/>
    <property type="project" value="UniProtKB-SubCell"/>
</dbReference>
<dbReference type="InterPro" id="IPR000223">
    <property type="entry name" value="Pept_S26A_signal_pept_1"/>
</dbReference>
<gene>
    <name evidence="10" type="ORF">EV214_11766</name>
</gene>
<organism evidence="10 11">
    <name type="scientific">Marinisporobacter balticus</name>
    <dbReference type="NCBI Taxonomy" id="2018667"/>
    <lineage>
        <taxon>Bacteria</taxon>
        <taxon>Bacillati</taxon>
        <taxon>Bacillota</taxon>
        <taxon>Clostridia</taxon>
        <taxon>Peptostreptococcales</taxon>
        <taxon>Thermotaleaceae</taxon>
        <taxon>Marinisporobacter</taxon>
    </lineage>
</organism>
<evidence type="ECO:0000313" key="10">
    <source>
        <dbReference type="EMBL" id="TCO72701.1"/>
    </source>
</evidence>
<dbReference type="AlphaFoldDB" id="A0A4R2KG55"/>
<evidence type="ECO:0000256" key="7">
    <source>
        <dbReference type="PIRSR" id="PIRSR600223-1"/>
    </source>
</evidence>
<dbReference type="PANTHER" id="PTHR43390:SF1">
    <property type="entry name" value="CHLOROPLAST PROCESSING PEPTIDASE"/>
    <property type="match status" value="1"/>
</dbReference>
<dbReference type="InterPro" id="IPR019758">
    <property type="entry name" value="Pept_S26A_signal_pept_1_CS"/>
</dbReference>
<evidence type="ECO:0000256" key="3">
    <source>
        <dbReference type="ARBA" id="ARBA00009370"/>
    </source>
</evidence>
<name>A0A4R2KG55_9FIRM</name>
<keyword evidence="8" id="KW-0812">Transmembrane</keyword>
<dbReference type="OrthoDB" id="9802919at2"/>
<evidence type="ECO:0000256" key="2">
    <source>
        <dbReference type="ARBA" id="ARBA00004401"/>
    </source>
</evidence>
<dbReference type="CDD" id="cd06530">
    <property type="entry name" value="S26_SPase_I"/>
    <property type="match status" value="1"/>
</dbReference>
<keyword evidence="11" id="KW-1185">Reference proteome</keyword>
<feature type="active site" evidence="7">
    <location>
        <position position="35"/>
    </location>
</feature>
<evidence type="ECO:0000256" key="8">
    <source>
        <dbReference type="RuleBase" id="RU362042"/>
    </source>
</evidence>
<dbReference type="InterPro" id="IPR019756">
    <property type="entry name" value="Pept_S26A_signal_pept_1_Ser-AS"/>
</dbReference>
<dbReference type="SUPFAM" id="SSF51306">
    <property type="entry name" value="LexA/Signal peptidase"/>
    <property type="match status" value="1"/>
</dbReference>
<evidence type="ECO:0000256" key="6">
    <source>
        <dbReference type="ARBA" id="ARBA00022801"/>
    </source>
</evidence>
<dbReference type="Proteomes" id="UP000294919">
    <property type="component" value="Unassembled WGS sequence"/>
</dbReference>
<dbReference type="InterPro" id="IPR019533">
    <property type="entry name" value="Peptidase_S26"/>
</dbReference>
<evidence type="ECO:0000256" key="5">
    <source>
        <dbReference type="ARBA" id="ARBA00022670"/>
    </source>
</evidence>
<protein>
    <recommendedName>
        <fullName evidence="4 8">Signal peptidase I</fullName>
        <ecNumber evidence="4 8">3.4.21.89</ecNumber>
    </recommendedName>
</protein>
<keyword evidence="8" id="KW-0472">Membrane</keyword>
<dbReference type="EMBL" id="SLWV01000017">
    <property type="protein sequence ID" value="TCO72701.1"/>
    <property type="molecule type" value="Genomic_DNA"/>
</dbReference>
<evidence type="ECO:0000256" key="4">
    <source>
        <dbReference type="ARBA" id="ARBA00013208"/>
    </source>
</evidence>
<dbReference type="Pfam" id="PF10502">
    <property type="entry name" value="Peptidase_S26"/>
    <property type="match status" value="1"/>
</dbReference>
<feature type="domain" description="Peptidase S26" evidence="9">
    <location>
        <begin position="6"/>
        <end position="172"/>
    </location>
</feature>
<comment type="catalytic activity">
    <reaction evidence="1 8">
        <text>Cleavage of hydrophobic, N-terminal signal or leader sequences from secreted and periplasmic proteins.</text>
        <dbReference type="EC" id="3.4.21.89"/>
    </reaction>
</comment>
<feature type="active site" evidence="7">
    <location>
        <position position="92"/>
    </location>
</feature>
<comment type="similarity">
    <text evidence="3 8">Belongs to the peptidase S26 family.</text>
</comment>